<accession>A0A1C0YEE9</accession>
<proteinExistence type="predicted"/>
<protein>
    <recommendedName>
        <fullName evidence="1">HTH cro/C1-type domain-containing protein</fullName>
    </recommendedName>
</protein>
<dbReference type="Proteomes" id="UP000093482">
    <property type="component" value="Unassembled WGS sequence"/>
</dbReference>
<gene>
    <name evidence="2" type="ORF">A6K76_15005</name>
</gene>
<reference evidence="2 3" key="1">
    <citation type="submission" date="2016-07" db="EMBL/GenBank/DDBJ databases">
        <title>Caryophanon latum genome sequencing.</title>
        <authorList>
            <person name="Verma A."/>
            <person name="Pal Y."/>
            <person name="Krishnamurthi S."/>
        </authorList>
    </citation>
    <scope>NUCLEOTIDE SEQUENCE [LARGE SCALE GENOMIC DNA]</scope>
    <source>
        <strain evidence="2 3">DSM 14151</strain>
    </source>
</reference>
<feature type="domain" description="HTH cro/C1-type" evidence="1">
    <location>
        <begin position="520"/>
        <end position="554"/>
    </location>
</feature>
<dbReference type="InterPro" id="IPR001387">
    <property type="entry name" value="Cro/C1-type_HTH"/>
</dbReference>
<organism evidence="2 3">
    <name type="scientific">Caryophanon latum</name>
    <dbReference type="NCBI Taxonomy" id="33977"/>
    <lineage>
        <taxon>Bacteria</taxon>
        <taxon>Bacillati</taxon>
        <taxon>Bacillota</taxon>
        <taxon>Bacilli</taxon>
        <taxon>Bacillales</taxon>
        <taxon>Caryophanaceae</taxon>
        <taxon>Caryophanon</taxon>
    </lineage>
</organism>
<name>A0A1C0YEE9_9BACL</name>
<dbReference type="CDD" id="cd00093">
    <property type="entry name" value="HTH_XRE"/>
    <property type="match status" value="1"/>
</dbReference>
<comment type="caution">
    <text evidence="2">The sequence shown here is derived from an EMBL/GenBank/DDBJ whole genome shotgun (WGS) entry which is preliminary data.</text>
</comment>
<evidence type="ECO:0000313" key="2">
    <source>
        <dbReference type="EMBL" id="OCS85540.1"/>
    </source>
</evidence>
<keyword evidence="3" id="KW-1185">Reference proteome</keyword>
<sequence>MNYMELSDTVRLTFEQTKIAVFEETRYLFSDYPLLLKIWQQDAYMTTIEEGAEQQLAPLVSDSFRALFTFIVNDLSEYKFSTKRLIRSAVENFADTIVQEMQPYIDEVSLPDFDGPVYDREYIYANSSTTFHLMRDMVTKKTGFEEKETGFMGTELVDNQGQLHGVAELRPMPLTHVQEADPLGVDLVATTLSSLDELTADIFDLVSYLWMTGKRDEEGFIEFHSDDALLLRHHEKGDSIEKLKFKERERFNIMRRVAALTSVWVALNDGPERVKIVNAQDMESKLYNFQDFKRMFEVGSVRMAFDKRTNEARGIYALQIRPSSILQPYLDGTKSSLGVLDLKVFKYSYVTEREHKRLTRYLSRQWKIRTIKGSLHQPFKIATLLDEMDFPARLNGMQIRDRLEEVLDDLQRDEVIQQWDYVEPLDEKKVGKKGWFQNYFSQLAITIMPPTIVVQENRRRIILPNTEEIMDLSVDDTVFPDAEPPVVEEVVPVVEEQIELPLEETPPITPSISELTPELLREKIDALGYSIRKAAEEMGMSHTTLSRYLNRKIKRQNKDNDQKMLLWLIAHS</sequence>
<dbReference type="OrthoDB" id="2455104at2"/>
<dbReference type="RefSeq" id="WP_066466273.1">
    <property type="nucleotide sequence ID" value="NZ_MATO01000065.1"/>
</dbReference>
<dbReference type="EMBL" id="MATO01000065">
    <property type="protein sequence ID" value="OCS85540.1"/>
    <property type="molecule type" value="Genomic_DNA"/>
</dbReference>
<dbReference type="PROSITE" id="PS50943">
    <property type="entry name" value="HTH_CROC1"/>
    <property type="match status" value="1"/>
</dbReference>
<evidence type="ECO:0000259" key="1">
    <source>
        <dbReference type="PROSITE" id="PS50943"/>
    </source>
</evidence>
<evidence type="ECO:0000313" key="3">
    <source>
        <dbReference type="Proteomes" id="UP000093482"/>
    </source>
</evidence>
<dbReference type="AlphaFoldDB" id="A0A1C0YEE9"/>